<evidence type="ECO:0000256" key="1">
    <source>
        <dbReference type="SAM" id="Phobius"/>
    </source>
</evidence>
<keyword evidence="1" id="KW-1133">Transmembrane helix</keyword>
<dbReference type="Gene3D" id="3.40.10.10">
    <property type="entry name" value="DNA Methylphosphotriester Repair Domain"/>
    <property type="match status" value="1"/>
</dbReference>
<dbReference type="Proteomes" id="UP000176639">
    <property type="component" value="Unassembled WGS sequence"/>
</dbReference>
<feature type="transmembrane region" description="Helical" evidence="1">
    <location>
        <begin position="29"/>
        <end position="52"/>
    </location>
</feature>
<dbReference type="InterPro" id="IPR035451">
    <property type="entry name" value="Ada-like_dom_sf"/>
</dbReference>
<evidence type="ECO:0000313" key="3">
    <source>
        <dbReference type="Proteomes" id="UP000176639"/>
    </source>
</evidence>
<gene>
    <name evidence="2" type="ORF">A2Z10_03025</name>
</gene>
<protein>
    <recommendedName>
        <fullName evidence="4">Ada DNA repair metal-binding domain-containing protein</fullName>
    </recommendedName>
</protein>
<dbReference type="SUPFAM" id="SSF57884">
    <property type="entry name" value="Ada DNA repair protein, N-terminal domain (N-Ada 10)"/>
    <property type="match status" value="1"/>
</dbReference>
<proteinExistence type="predicted"/>
<evidence type="ECO:0000313" key="2">
    <source>
        <dbReference type="EMBL" id="OGD24192.1"/>
    </source>
</evidence>
<dbReference type="AlphaFoldDB" id="A0A1F5B0Q2"/>
<name>A0A1F5B0Q2_9BACT</name>
<keyword evidence="1" id="KW-0472">Membrane</keyword>
<dbReference type="EMBL" id="MEYI01000010">
    <property type="protein sequence ID" value="OGD24192.1"/>
    <property type="molecule type" value="Genomic_DNA"/>
</dbReference>
<organism evidence="2 3">
    <name type="scientific">Candidatus Azambacteria bacterium RBG_16_47_10</name>
    <dbReference type="NCBI Taxonomy" id="1797292"/>
    <lineage>
        <taxon>Bacteria</taxon>
        <taxon>Candidatus Azamiibacteriota</taxon>
    </lineage>
</organism>
<accession>A0A1F5B0Q2</accession>
<keyword evidence="1" id="KW-0812">Transmembrane</keyword>
<sequence length="142" mass="15605">MQLLYNTQEEGGKSIPARIWEYIRDRKSILFRCIELALIAAIFFGLGMVYAFDIAPKKAPVRVIEPQAHEPTAFVAGAIPTQPPAKTAPPAVKKGGYVASKNGSKYYLVTCKNTIKEANKIYFATEEDAKKAGFTPSATCFK</sequence>
<evidence type="ECO:0008006" key="4">
    <source>
        <dbReference type="Google" id="ProtNLM"/>
    </source>
</evidence>
<comment type="caution">
    <text evidence="2">The sequence shown here is derived from an EMBL/GenBank/DDBJ whole genome shotgun (WGS) entry which is preliminary data.</text>
</comment>
<reference evidence="2 3" key="1">
    <citation type="journal article" date="2016" name="Nat. Commun.">
        <title>Thousands of microbial genomes shed light on interconnected biogeochemical processes in an aquifer system.</title>
        <authorList>
            <person name="Anantharaman K."/>
            <person name="Brown C.T."/>
            <person name="Hug L.A."/>
            <person name="Sharon I."/>
            <person name="Castelle C.J."/>
            <person name="Probst A.J."/>
            <person name="Thomas B.C."/>
            <person name="Singh A."/>
            <person name="Wilkins M.J."/>
            <person name="Karaoz U."/>
            <person name="Brodie E.L."/>
            <person name="Williams K.H."/>
            <person name="Hubbard S.S."/>
            <person name="Banfield J.F."/>
        </authorList>
    </citation>
    <scope>NUCLEOTIDE SEQUENCE [LARGE SCALE GENOMIC DNA]</scope>
</reference>